<dbReference type="PROSITE" id="PS51198">
    <property type="entry name" value="UVRD_HELICASE_ATP_BIND"/>
    <property type="match status" value="1"/>
</dbReference>
<keyword evidence="7" id="KW-0413">Isomerase</keyword>
<dbReference type="Pfam" id="PF00580">
    <property type="entry name" value="UvrD-helicase"/>
    <property type="match status" value="2"/>
</dbReference>
<dbReference type="InterPro" id="IPR014001">
    <property type="entry name" value="Helicase_ATP-bd"/>
</dbReference>
<keyword evidence="4 10" id="KW-0347">Helicase</keyword>
<dbReference type="SUPFAM" id="SSF52540">
    <property type="entry name" value="P-loop containing nucleoside triphosphate hydrolases"/>
    <property type="match status" value="2"/>
</dbReference>
<comment type="catalytic activity">
    <reaction evidence="8">
        <text>Couples ATP hydrolysis with the unwinding of duplex DNA by translocating in the 3'-5' direction.</text>
        <dbReference type="EC" id="5.6.2.4"/>
    </reaction>
</comment>
<dbReference type="InterPro" id="IPR001650">
    <property type="entry name" value="Helicase_C-like"/>
</dbReference>
<feature type="domain" description="Helicase ATP-binding" evidence="11">
    <location>
        <begin position="982"/>
        <end position="1168"/>
    </location>
</feature>
<feature type="domain" description="UvrD-like helicase ATP-binding" evidence="13">
    <location>
        <begin position="1842"/>
        <end position="2388"/>
    </location>
</feature>
<dbReference type="GO" id="GO:0006310">
    <property type="term" value="P:DNA recombination"/>
    <property type="evidence" value="ECO:0007669"/>
    <property type="project" value="TreeGrafter"/>
</dbReference>
<dbReference type="GO" id="GO:0005737">
    <property type="term" value="C:cytoplasm"/>
    <property type="evidence" value="ECO:0007669"/>
    <property type="project" value="TreeGrafter"/>
</dbReference>
<evidence type="ECO:0000256" key="9">
    <source>
        <dbReference type="ARBA" id="ARBA00034808"/>
    </source>
</evidence>
<evidence type="ECO:0000256" key="10">
    <source>
        <dbReference type="PROSITE-ProRule" id="PRU00560"/>
    </source>
</evidence>
<dbReference type="GO" id="GO:0006281">
    <property type="term" value="P:DNA repair"/>
    <property type="evidence" value="ECO:0007669"/>
    <property type="project" value="TreeGrafter"/>
</dbReference>
<keyword evidence="3 10" id="KW-0378">Hydrolase</keyword>
<feature type="domain" description="Helicase C-terminal" evidence="12">
    <location>
        <begin position="1216"/>
        <end position="1380"/>
    </location>
</feature>
<evidence type="ECO:0000259" key="12">
    <source>
        <dbReference type="PROSITE" id="PS51194"/>
    </source>
</evidence>
<proteinExistence type="inferred from homology"/>
<evidence type="ECO:0000256" key="4">
    <source>
        <dbReference type="ARBA" id="ARBA00022806"/>
    </source>
</evidence>
<evidence type="ECO:0000256" key="6">
    <source>
        <dbReference type="ARBA" id="ARBA00023125"/>
    </source>
</evidence>
<name>A0A0N7M0B5_9RHOB</name>
<dbReference type="SMART" id="SM00487">
    <property type="entry name" value="DEXDc"/>
    <property type="match status" value="1"/>
</dbReference>
<accession>A0A0N7M0B5</accession>
<dbReference type="OrthoDB" id="9760034at2"/>
<dbReference type="Gene3D" id="3.40.50.300">
    <property type="entry name" value="P-loop containing nucleotide triphosphate hydrolases"/>
    <property type="match status" value="4"/>
</dbReference>
<dbReference type="InterPro" id="IPR036397">
    <property type="entry name" value="RNaseH_sf"/>
</dbReference>
<evidence type="ECO:0000256" key="1">
    <source>
        <dbReference type="ARBA" id="ARBA00005446"/>
    </source>
</evidence>
<dbReference type="GO" id="GO:0005524">
    <property type="term" value="F:ATP binding"/>
    <property type="evidence" value="ECO:0007669"/>
    <property type="project" value="UniProtKB-UniRule"/>
</dbReference>
<dbReference type="Pfam" id="PF00271">
    <property type="entry name" value="Helicase_C"/>
    <property type="match status" value="1"/>
</dbReference>
<dbReference type="InterPro" id="IPR014016">
    <property type="entry name" value="UvrD-like_ATP-bd"/>
</dbReference>
<dbReference type="EC" id="5.6.2.4" evidence="9"/>
<gene>
    <name evidence="14" type="primary">recQ_3</name>
    <name evidence="14" type="ORF">TRN7648_02736</name>
</gene>
<feature type="binding site" evidence="10">
    <location>
        <begin position="1863"/>
        <end position="1870"/>
    </location>
    <ligand>
        <name>ATP</name>
        <dbReference type="ChEBI" id="CHEBI:30616"/>
    </ligand>
</feature>
<dbReference type="Gene3D" id="3.30.420.10">
    <property type="entry name" value="Ribonuclease H-like superfamily/Ribonuclease H"/>
    <property type="match status" value="1"/>
</dbReference>
<dbReference type="PANTHER" id="PTHR13710:SF105">
    <property type="entry name" value="ATP-DEPENDENT DNA HELICASE Q1"/>
    <property type="match status" value="1"/>
</dbReference>
<dbReference type="GO" id="GO:0009378">
    <property type="term" value="F:four-way junction helicase activity"/>
    <property type="evidence" value="ECO:0007669"/>
    <property type="project" value="TreeGrafter"/>
</dbReference>
<evidence type="ECO:0000256" key="3">
    <source>
        <dbReference type="ARBA" id="ARBA00022801"/>
    </source>
</evidence>
<dbReference type="InterPro" id="IPR012340">
    <property type="entry name" value="NA-bd_OB-fold"/>
</dbReference>
<evidence type="ECO:0000256" key="2">
    <source>
        <dbReference type="ARBA" id="ARBA00022741"/>
    </source>
</evidence>
<evidence type="ECO:0000259" key="11">
    <source>
        <dbReference type="PROSITE" id="PS51192"/>
    </source>
</evidence>
<keyword evidence="6" id="KW-0238">DNA-binding</keyword>
<dbReference type="RefSeq" id="WP_143595867.1">
    <property type="nucleotide sequence ID" value="NZ_CYSE01000005.1"/>
</dbReference>
<dbReference type="GO" id="GO:0003677">
    <property type="term" value="F:DNA binding"/>
    <property type="evidence" value="ECO:0007669"/>
    <property type="project" value="UniProtKB-KW"/>
</dbReference>
<dbReference type="InterPro" id="IPR011545">
    <property type="entry name" value="DEAD/DEAH_box_helicase_dom"/>
</dbReference>
<keyword evidence="15" id="KW-1185">Reference proteome</keyword>
<dbReference type="EMBL" id="CYSE01000005">
    <property type="protein sequence ID" value="CUH80001.1"/>
    <property type="molecule type" value="Genomic_DNA"/>
</dbReference>
<keyword evidence="5 10" id="KW-0067">ATP-binding</keyword>
<dbReference type="PROSITE" id="PS51192">
    <property type="entry name" value="HELICASE_ATP_BIND_1"/>
    <property type="match status" value="1"/>
</dbReference>
<dbReference type="InterPro" id="IPR027417">
    <property type="entry name" value="P-loop_NTPase"/>
</dbReference>
<dbReference type="CDD" id="cd17920">
    <property type="entry name" value="DEXHc_RecQ"/>
    <property type="match status" value="1"/>
</dbReference>
<dbReference type="Proteomes" id="UP000054935">
    <property type="component" value="Unassembled WGS sequence"/>
</dbReference>
<dbReference type="PROSITE" id="PS51194">
    <property type="entry name" value="HELICASE_CTER"/>
    <property type="match status" value="1"/>
</dbReference>
<evidence type="ECO:0000256" key="5">
    <source>
        <dbReference type="ARBA" id="ARBA00022840"/>
    </source>
</evidence>
<evidence type="ECO:0000259" key="13">
    <source>
        <dbReference type="PROSITE" id="PS51198"/>
    </source>
</evidence>
<dbReference type="STRING" id="441103.TRN7648_02736"/>
<protein>
    <recommendedName>
        <fullName evidence="9">DNA 3'-5' helicase</fullName>
        <ecNumber evidence="9">5.6.2.4</ecNumber>
    </recommendedName>
</protein>
<dbReference type="SMART" id="SM00490">
    <property type="entry name" value="HELICc"/>
    <property type="match status" value="1"/>
</dbReference>
<dbReference type="CDD" id="cd17932">
    <property type="entry name" value="DEXQc_UvrD"/>
    <property type="match status" value="1"/>
</dbReference>
<evidence type="ECO:0000256" key="8">
    <source>
        <dbReference type="ARBA" id="ARBA00034617"/>
    </source>
</evidence>
<evidence type="ECO:0000313" key="14">
    <source>
        <dbReference type="EMBL" id="CUH80001.1"/>
    </source>
</evidence>
<dbReference type="InterPro" id="IPR012337">
    <property type="entry name" value="RNaseH-like_sf"/>
</dbReference>
<dbReference type="SUPFAM" id="SSF53098">
    <property type="entry name" value="Ribonuclease H-like"/>
    <property type="match status" value="1"/>
</dbReference>
<dbReference type="GO" id="GO:0043590">
    <property type="term" value="C:bacterial nucleoid"/>
    <property type="evidence" value="ECO:0007669"/>
    <property type="project" value="TreeGrafter"/>
</dbReference>
<dbReference type="GO" id="GO:0016787">
    <property type="term" value="F:hydrolase activity"/>
    <property type="evidence" value="ECO:0007669"/>
    <property type="project" value="UniProtKB-UniRule"/>
</dbReference>
<dbReference type="GO" id="GO:0043138">
    <property type="term" value="F:3'-5' DNA helicase activity"/>
    <property type="evidence" value="ECO:0007669"/>
    <property type="project" value="UniProtKB-EC"/>
</dbReference>
<organism evidence="14 15">
    <name type="scientific">Tropicibacter naphthalenivorans</name>
    <dbReference type="NCBI Taxonomy" id="441103"/>
    <lineage>
        <taxon>Bacteria</taxon>
        <taxon>Pseudomonadati</taxon>
        <taxon>Pseudomonadota</taxon>
        <taxon>Alphaproteobacteria</taxon>
        <taxon>Rhodobacterales</taxon>
        <taxon>Roseobacteraceae</taxon>
        <taxon>Tropicibacter</taxon>
    </lineage>
</organism>
<comment type="similarity">
    <text evidence="1">Belongs to the helicase family. RecQ subfamily.</text>
</comment>
<dbReference type="Pfam" id="PF13361">
    <property type="entry name" value="UvrD_C"/>
    <property type="match status" value="1"/>
</dbReference>
<dbReference type="Pfam" id="PF00270">
    <property type="entry name" value="DEAD"/>
    <property type="match status" value="1"/>
</dbReference>
<reference evidence="14 15" key="1">
    <citation type="submission" date="2015-09" db="EMBL/GenBank/DDBJ databases">
        <authorList>
            <consortium name="Swine Surveillance"/>
        </authorList>
    </citation>
    <scope>NUCLEOTIDE SEQUENCE [LARGE SCALE GENOMIC DNA]</scope>
    <source>
        <strain evidence="14 15">CECT 7648</strain>
    </source>
</reference>
<evidence type="ECO:0000256" key="7">
    <source>
        <dbReference type="ARBA" id="ARBA00023235"/>
    </source>
</evidence>
<sequence length="2470" mass="274888">MKLPFFATVETIVSDRGFGFLKIEGSQDQIFFHATAALQNDQDLFPTLKEGDELICQIGSTLREPSKPAAVLWTSVNGRDWARTGRPDSQTALDQMRRDLFETIGTKEIELTLRASWYRRKWHDRPPADLKDPVLQQVFAKALAALSPGELSSGLDAAQECPFAFVAALDPVSDAADLSALLAFFAPQQLAAVCAPRMEWAQALRSRDKVATLTEEHKANLLDWAALGSADDPDGFRVTWLSGKWGHEAIFARRWLASKAPVPRTLLSWLISLLEKELLQIDDLRDLALCDPHAGVVLYHSLSDEDQARVQECWTRDPSAIEMALKDDPMLAGRLLETTVLAVDLETDGVRIHQLGQADHRGSMRLEGDSLTESLQQGLPDLVSTMTKARLAVGHNAIGWDWPILSRAVPTLPGTPVWDTLLVAFLLEPQALSHALGGDHTADADARAALDLFRRQVERFNTSLHEAILTGRCNSTEELFTLIVDAGPGDLSVARATPDVLKTVDREHPLLLPERLLRLLDWVPGYVVTPADPETPLDPGFLEIQAIHLFAGMTAAQRQTPEVEVLMAVLLRAQAQGISVRRNMVPGWLTERLPWLEAALNGATGLPDTEAGCRASPLPTSLQWWTQGETWSGQAVLPDDGQRMIVARADASTWVLAKAPIRERTLLLGFADGTGWAVRDPAADRLEMGGSWRSFHTITVPKTVTPIKEPHSPQTSRPLLVTRQSTVRDPGSRTQAGYWLEQLATLRSLPGESETVPILLVGSTRSRKMLNLLETALAELGLGEKQPQHRSRREHLKRAAANGYCLVACLDAWRDWIALATDLGITLQPVVDAAPLEEWYALEAPAIVEQDEGQDEGPREFSTSMVLDGIDKRVGKWLRPWLRETALAESTKVPILLDPRLEDTRHLTGGAFKWLAVELVPWTAEESQRLDTVFAPLQIVREEAPSGMEAMEHFLVTHWQPSGAAGNNPVTGFKPTQLQAMEHIRDCGADVMVTLPTGEGKSVLFQVPALARGLRNRRLTLVISPLRALMRDQVLRLHEQGFEESVDFLSGDQSSEEQREVLQGVLDQRIVMLYVAPERLRVAGFVDVLLRRIESDGGLEYIVFDEAHCINQWGYEFRPDYFFAFSFLMRQLRTGRLPDPTPVLLLSATLTASDRRRMRGLLKRRSKDPDRLPLAICPDPTTQVSPLRGHIRVRAHQLQGNIFEQDGRALQERVPELVQVLRTARSNVEKTGQRSAVLVFVLSRSHADTLAEQLTREIGREVESFHAGLDGATREDIYDRFRNGDFDVLVATKAFGMGMDIPDIHWVVHLASPGYLEDYLQEVGRIGRGIREREQAGLDRLDALMLYSAQDFEAIRSMRADNQLGVPQIDQIERSILEAVETVGDSQIAIVPQDGFSTEPYRTPAKRRSDATRLRLALYWLEEAEHLSQAGMVPDLIKIRFSPDRLKRASEEASRSGKAATAILEATSGTVNEKESALPDLMRRLSLGVGLRTGSKGEHSGEREAVINLSGIRRHCGLDSLDAAMSVIADLARREALTLVWLIDFRTRPMLSESEAKVQILMERVAAAVRRLLGELHGRATFRFNPNDWYDPEPFQLVDPEVRNLPKKTREQVELILREDRFRRNYINGFRTLARVVGIRLKQGLDPENDHLYWQAGLPDAARWIAAQQLDSLLPQAAALLRLFPKDTKDGSLEVADIISGMQEAHPAGTFHASDLSSLIRLLSSLGLVSTSPDLLPPSYILQHQDRLPGLGQYPDLVEELDSVNRFAETRIFGMEVHANLPEEARDRFVPGYFACADVDALKGFIDEQLGEIEDETGVFAEKRDQLRATRATEFFDFYRDSPEKAQWEAMQYPYNRHLLVNAGPGAGKTSVLVGRIAHLIREQHVKPSEIMVLAFNRAVVFEIRKRVRDLFRSLGYAAYASRVRVHTFHGLAMRYLGETTPPATEELLPTFARRLKQDVAFRATVAGECRALLVDEFQDVNDEVYEIIRALHAGSGDRAGIMAIGDDDQDILRWNRKPAHVAWGRPAVQAGGVFADHYFGRFRADFGGEHLSELTLGVNFRSSPEIVEKSQEMINGFFGRRTQSRRLKSDRLRAVDGAPSGTVERVDAQGWSWERTLQEVRATSQRLLSENPGSLAVLCRSNDEVASVHRALSGIFPIVTVQSSENIAIRSLRHVALWLDLLEREIAQQDQALTDPLRARLLETFHAETDIPETRAGGRMDPDLSVLWDLCAQETVFPYLSTLVEFLKDLRSDELQRLLGATRPEGEILVSTIHKVKGLEYDNVVVLPSRMSFGGSGTEIEANAAEEARLLYVALTRAKSRLVFHLGDRELAWAGKTIAHFKGAQDGGRILTGTPKEVFISWSMNRSNSNADPERTQVYIETSVSVGDPISIGTPGHRAGMALIHGSGTGERRQIGSPSKAVGHGGDVTDLKVSAVIRYELKPDDRAQPCPKVAAQGWGYVVLVEGVLR</sequence>
<dbReference type="PANTHER" id="PTHR13710">
    <property type="entry name" value="DNA HELICASE RECQ FAMILY MEMBER"/>
    <property type="match status" value="1"/>
</dbReference>
<keyword evidence="2 10" id="KW-0547">Nucleotide-binding</keyword>
<dbReference type="Gene3D" id="2.40.50.140">
    <property type="entry name" value="Nucleic acid-binding proteins"/>
    <property type="match status" value="1"/>
</dbReference>
<dbReference type="InterPro" id="IPR014017">
    <property type="entry name" value="DNA_helicase_UvrD-like_C"/>
</dbReference>
<dbReference type="GO" id="GO:0030894">
    <property type="term" value="C:replisome"/>
    <property type="evidence" value="ECO:0007669"/>
    <property type="project" value="TreeGrafter"/>
</dbReference>
<evidence type="ECO:0000313" key="15">
    <source>
        <dbReference type="Proteomes" id="UP000054935"/>
    </source>
</evidence>